<evidence type="ECO:0000256" key="8">
    <source>
        <dbReference type="SAM" id="Phobius"/>
    </source>
</evidence>
<feature type="transmembrane region" description="Helical" evidence="8">
    <location>
        <begin position="109"/>
        <end position="130"/>
    </location>
</feature>
<keyword evidence="6 8" id="KW-1133">Transmembrane helix</keyword>
<evidence type="ECO:0000256" key="3">
    <source>
        <dbReference type="ARBA" id="ARBA00022475"/>
    </source>
</evidence>
<dbReference type="RefSeq" id="WP_094076083.1">
    <property type="nucleotide sequence ID" value="NZ_NBYO01000001.1"/>
</dbReference>
<dbReference type="GO" id="GO:0005886">
    <property type="term" value="C:plasma membrane"/>
    <property type="evidence" value="ECO:0007669"/>
    <property type="project" value="UniProtKB-SubCell"/>
</dbReference>
<evidence type="ECO:0000256" key="1">
    <source>
        <dbReference type="ARBA" id="ARBA00004651"/>
    </source>
</evidence>
<keyword evidence="5 8" id="KW-0812">Transmembrane</keyword>
<evidence type="ECO:0000256" key="7">
    <source>
        <dbReference type="ARBA" id="ARBA00023136"/>
    </source>
</evidence>
<evidence type="ECO:0000256" key="5">
    <source>
        <dbReference type="ARBA" id="ARBA00022692"/>
    </source>
</evidence>
<feature type="transmembrane region" description="Helical" evidence="8">
    <location>
        <begin position="282"/>
        <end position="302"/>
    </location>
</feature>
<evidence type="ECO:0000256" key="6">
    <source>
        <dbReference type="ARBA" id="ARBA00022989"/>
    </source>
</evidence>
<dbReference type="EMBL" id="NBYO01000001">
    <property type="protein sequence ID" value="OXT02122.1"/>
    <property type="molecule type" value="Genomic_DNA"/>
</dbReference>
<keyword evidence="3" id="KW-1003">Cell membrane</keyword>
<feature type="transmembrane region" description="Helical" evidence="8">
    <location>
        <begin position="228"/>
        <end position="246"/>
    </location>
</feature>
<dbReference type="GO" id="GO:0022857">
    <property type="term" value="F:transmembrane transporter activity"/>
    <property type="evidence" value="ECO:0007669"/>
    <property type="project" value="InterPro"/>
</dbReference>
<protein>
    <recommendedName>
        <fullName evidence="11">ABC transporter permease</fullName>
    </recommendedName>
</protein>
<accession>A0A231V1S2</accession>
<dbReference type="PANTHER" id="PTHR32196">
    <property type="entry name" value="ABC TRANSPORTER PERMEASE PROTEIN YPHD-RELATED-RELATED"/>
    <property type="match status" value="1"/>
</dbReference>
<dbReference type="AlphaFoldDB" id="A0A231V1S2"/>
<keyword evidence="10" id="KW-1185">Reference proteome</keyword>
<comment type="subcellular location">
    <subcellularLocation>
        <location evidence="1">Cell membrane</location>
        <topology evidence="1">Multi-pass membrane protein</topology>
    </subcellularLocation>
</comment>
<feature type="transmembrane region" description="Helical" evidence="8">
    <location>
        <begin position="56"/>
        <end position="76"/>
    </location>
</feature>
<keyword evidence="7 8" id="KW-0472">Membrane</keyword>
<dbReference type="Pfam" id="PF02653">
    <property type="entry name" value="BPD_transp_2"/>
    <property type="match status" value="1"/>
</dbReference>
<organism evidence="9 10">
    <name type="scientific">Notoacmeibacter marinus</name>
    <dbReference type="NCBI Taxonomy" id="1876515"/>
    <lineage>
        <taxon>Bacteria</taxon>
        <taxon>Pseudomonadati</taxon>
        <taxon>Pseudomonadota</taxon>
        <taxon>Alphaproteobacteria</taxon>
        <taxon>Hyphomicrobiales</taxon>
        <taxon>Notoacmeibacteraceae</taxon>
        <taxon>Notoacmeibacter</taxon>
    </lineage>
</organism>
<gene>
    <name evidence="9" type="ORF">B7H23_04150</name>
</gene>
<dbReference type="PANTHER" id="PTHR32196:SF21">
    <property type="entry name" value="ABC TRANSPORTER PERMEASE PROTEIN YPHD-RELATED"/>
    <property type="match status" value="1"/>
</dbReference>
<name>A0A231V1S2_9HYPH</name>
<feature type="transmembrane region" description="Helical" evidence="8">
    <location>
        <begin position="181"/>
        <end position="198"/>
    </location>
</feature>
<evidence type="ECO:0000313" key="10">
    <source>
        <dbReference type="Proteomes" id="UP000215405"/>
    </source>
</evidence>
<feature type="transmembrane region" description="Helical" evidence="8">
    <location>
        <begin position="137"/>
        <end position="154"/>
    </location>
</feature>
<comment type="caution">
    <text evidence="9">The sequence shown here is derived from an EMBL/GenBank/DDBJ whole genome shotgun (WGS) entry which is preliminary data.</text>
</comment>
<dbReference type="CDD" id="cd06579">
    <property type="entry name" value="TM_PBP1_transp_AraH_like"/>
    <property type="match status" value="1"/>
</dbReference>
<feature type="transmembrane region" description="Helical" evidence="8">
    <location>
        <begin position="83"/>
        <end position="103"/>
    </location>
</feature>
<keyword evidence="4" id="KW-0997">Cell inner membrane</keyword>
<dbReference type="InterPro" id="IPR001851">
    <property type="entry name" value="ABC_transp_permease"/>
</dbReference>
<evidence type="ECO:0008006" key="11">
    <source>
        <dbReference type="Google" id="ProtNLM"/>
    </source>
</evidence>
<dbReference type="Proteomes" id="UP000215405">
    <property type="component" value="Unassembled WGS sequence"/>
</dbReference>
<sequence>MTTVETRGPALAGSTPALSRVIGILQRYALPIAILLAVALFGSLRPDAFLTWRNATAVLTLAAPMLVAALGLTVVLAMGEIDLSLGSAIGLGGALAVCAMSFFGTPWPVAIVLGLAAGAAAGLLTGAMVVRLGANSLIITLGMASVLTGVEFLMTDQRTIYTGIAQGYIALGQSEVLGLNLQVWIAGLIAICVHALLWHTEWGRGMYAAGENPEAAILAGLPVSALRIAGFVIAGLGAAIAGILLTAQTASAFSNAGQAFLLPAYAAAFLGSTASSDGRFTAFGTVLAVFFIGIVQTGLTMVQLSTGAISLVQGALLIGAVLLSRLGRKERR</sequence>
<reference evidence="10" key="1">
    <citation type="journal article" date="2017" name="Int. J. Syst. Evol. Microbiol.">
        <title>Notoacmeibacter marinus gen. nov., sp. nov., isolated from the gut of a limpet and proposal of Notoacmeibacteraceae fam. nov. in the order Rhizobiales of the class Alphaproteobacteria.</title>
        <authorList>
            <person name="Huang Z."/>
            <person name="Guo F."/>
            <person name="Lai Q."/>
        </authorList>
    </citation>
    <scope>NUCLEOTIDE SEQUENCE [LARGE SCALE GENOMIC DNA]</scope>
    <source>
        <strain evidence="10">XMTR2A4</strain>
    </source>
</reference>
<keyword evidence="2" id="KW-0813">Transport</keyword>
<evidence type="ECO:0000313" key="9">
    <source>
        <dbReference type="EMBL" id="OXT02122.1"/>
    </source>
</evidence>
<evidence type="ECO:0000256" key="2">
    <source>
        <dbReference type="ARBA" id="ARBA00022448"/>
    </source>
</evidence>
<feature type="transmembrane region" description="Helical" evidence="8">
    <location>
        <begin position="28"/>
        <end position="44"/>
    </location>
</feature>
<evidence type="ECO:0000256" key="4">
    <source>
        <dbReference type="ARBA" id="ARBA00022519"/>
    </source>
</evidence>
<feature type="transmembrane region" description="Helical" evidence="8">
    <location>
        <begin position="308"/>
        <end position="326"/>
    </location>
</feature>
<proteinExistence type="predicted"/>